<proteinExistence type="predicted"/>
<evidence type="ECO:0000313" key="2">
    <source>
        <dbReference type="EMBL" id="CRK44741.1"/>
    </source>
</evidence>
<evidence type="ECO:0000256" key="1">
    <source>
        <dbReference type="SAM" id="MobiDB-lite"/>
    </source>
</evidence>
<feature type="compositionally biased region" description="Low complexity" evidence="1">
    <location>
        <begin position="174"/>
        <end position="190"/>
    </location>
</feature>
<feature type="region of interest" description="Disordered" evidence="1">
    <location>
        <begin position="44"/>
        <end position="190"/>
    </location>
</feature>
<name>A0A0G4NDN7_VERLO</name>
<evidence type="ECO:0000313" key="3">
    <source>
        <dbReference type="Proteomes" id="UP000045706"/>
    </source>
</evidence>
<dbReference type="Proteomes" id="UP000045706">
    <property type="component" value="Unassembled WGS sequence"/>
</dbReference>
<dbReference type="AlphaFoldDB" id="A0A0G4NDN7"/>
<dbReference type="EMBL" id="CVQI01034273">
    <property type="protein sequence ID" value="CRK44741.1"/>
    <property type="molecule type" value="Genomic_DNA"/>
</dbReference>
<accession>A0A0G4NDN7</accession>
<organism evidence="2 3">
    <name type="scientific">Verticillium longisporum</name>
    <name type="common">Verticillium dahliae var. longisporum</name>
    <dbReference type="NCBI Taxonomy" id="100787"/>
    <lineage>
        <taxon>Eukaryota</taxon>
        <taxon>Fungi</taxon>
        <taxon>Dikarya</taxon>
        <taxon>Ascomycota</taxon>
        <taxon>Pezizomycotina</taxon>
        <taxon>Sordariomycetes</taxon>
        <taxon>Hypocreomycetidae</taxon>
        <taxon>Glomerellales</taxon>
        <taxon>Plectosphaerellaceae</taxon>
        <taxon>Verticillium</taxon>
    </lineage>
</organism>
<reference evidence="3" key="1">
    <citation type="submission" date="2015-05" db="EMBL/GenBank/DDBJ databases">
        <authorList>
            <person name="Fogelqvist Johan"/>
        </authorList>
    </citation>
    <scope>NUCLEOTIDE SEQUENCE [LARGE SCALE GENOMIC DNA]</scope>
</reference>
<feature type="compositionally biased region" description="Low complexity" evidence="1">
    <location>
        <begin position="72"/>
        <end position="141"/>
    </location>
</feature>
<sequence length="351" mass="38085">MVRGRQLDPTMRARIFELRAAGNGAKKIHKYLPDVPFNTIKTTLRRSKTLTPGAGHGLTPTSSSRGLQQPMSDDASPSASPSLDPKLSVAPPLNLAPNPNSIRPIQQQQQLQQQQQQQQQQQPPQQPQQQQQQQQPQQQPAPTQPAYPKDLQRQQQAQQLQQQQHLRTPGGPLSSAASTDSQARAARARASASDLLNEILPPGSLTGGGASGSSNLTAATTANPALDLDRLKTDYRAMTDAQRAAADAELDLRKAALVSVRWEARRELEAARRQAQLEQLQQLQQEGLDAETFYARFRELVTPGQAVNGMAVGQLQQEGLDAETFYARFRELVTPGQAVNGTAVGVTPGTA</sequence>
<protein>
    <submittedName>
        <fullName evidence="2">Uncharacterized protein</fullName>
    </submittedName>
</protein>
<feature type="compositionally biased region" description="Polar residues" evidence="1">
    <location>
        <begin position="59"/>
        <end position="71"/>
    </location>
</feature>
<feature type="compositionally biased region" description="Low complexity" evidence="1">
    <location>
        <begin position="153"/>
        <end position="164"/>
    </location>
</feature>
<gene>
    <name evidence="2" type="ORF">BN1723_006267</name>
</gene>